<proteinExistence type="predicted"/>
<feature type="region of interest" description="Disordered" evidence="1">
    <location>
        <begin position="35"/>
        <end position="56"/>
    </location>
</feature>
<dbReference type="EMBL" id="UIDG01000201">
    <property type="protein sequence ID" value="SUS06410.1"/>
    <property type="molecule type" value="Genomic_DNA"/>
</dbReference>
<reference evidence="2" key="1">
    <citation type="submission" date="2018-07" db="EMBL/GenBank/DDBJ databases">
        <authorList>
            <person name="Quirk P.G."/>
            <person name="Krulwich T.A."/>
        </authorList>
    </citation>
    <scope>NUCLEOTIDE SEQUENCE</scope>
</reference>
<accession>A0A380TD64</accession>
<gene>
    <name evidence="2" type="ORF">DF3PB_280008</name>
</gene>
<feature type="compositionally biased region" description="Basic and acidic residues" evidence="1">
    <location>
        <begin position="40"/>
        <end position="51"/>
    </location>
</feature>
<evidence type="ECO:0000256" key="1">
    <source>
        <dbReference type="SAM" id="MobiDB-lite"/>
    </source>
</evidence>
<dbReference type="AlphaFoldDB" id="A0A380TD64"/>
<organism evidence="2">
    <name type="scientific">metagenome</name>
    <dbReference type="NCBI Taxonomy" id="256318"/>
    <lineage>
        <taxon>unclassified sequences</taxon>
        <taxon>metagenomes</taxon>
    </lineage>
</organism>
<evidence type="ECO:0000313" key="2">
    <source>
        <dbReference type="EMBL" id="SUS06410.1"/>
    </source>
</evidence>
<name>A0A380TD64_9ZZZZ</name>
<protein>
    <submittedName>
        <fullName evidence="2">Uncharacterized protein</fullName>
    </submittedName>
</protein>
<sequence length="103" mass="11516">MRGFNEAAALLPREGALEHERGGIDSDRFNEAAALLPREGLNRRGTTDHRGAASMRPRHYCRGRAWTAHHPRSRLNRFNEAAALLPREGPAGVRATVRRLVLQ</sequence>